<comment type="caution">
    <text evidence="2">The sequence shown here is derived from an EMBL/GenBank/DDBJ whole genome shotgun (WGS) entry which is preliminary data.</text>
</comment>
<feature type="region of interest" description="Disordered" evidence="1">
    <location>
        <begin position="1"/>
        <end position="20"/>
    </location>
</feature>
<evidence type="ECO:0000256" key="1">
    <source>
        <dbReference type="SAM" id="MobiDB-lite"/>
    </source>
</evidence>
<evidence type="ECO:0000313" key="2">
    <source>
        <dbReference type="EMBL" id="CAF4443724.1"/>
    </source>
</evidence>
<feature type="region of interest" description="Disordered" evidence="1">
    <location>
        <begin position="26"/>
        <end position="48"/>
    </location>
</feature>
<protein>
    <submittedName>
        <fullName evidence="2">Uncharacterized protein</fullName>
    </submittedName>
</protein>
<dbReference type="Proteomes" id="UP000663881">
    <property type="component" value="Unassembled WGS sequence"/>
</dbReference>
<reference evidence="2" key="1">
    <citation type="submission" date="2021-02" db="EMBL/GenBank/DDBJ databases">
        <authorList>
            <person name="Nowell W R."/>
        </authorList>
    </citation>
    <scope>NUCLEOTIDE SEQUENCE</scope>
</reference>
<name>A0A820RM50_9BILA</name>
<dbReference type="EMBL" id="CAJOAY010034238">
    <property type="protein sequence ID" value="CAF4443724.1"/>
    <property type="molecule type" value="Genomic_DNA"/>
</dbReference>
<organism evidence="2 3">
    <name type="scientific">Adineta steineri</name>
    <dbReference type="NCBI Taxonomy" id="433720"/>
    <lineage>
        <taxon>Eukaryota</taxon>
        <taxon>Metazoa</taxon>
        <taxon>Spiralia</taxon>
        <taxon>Gnathifera</taxon>
        <taxon>Rotifera</taxon>
        <taxon>Eurotatoria</taxon>
        <taxon>Bdelloidea</taxon>
        <taxon>Adinetida</taxon>
        <taxon>Adinetidae</taxon>
        <taxon>Adineta</taxon>
    </lineage>
</organism>
<proteinExistence type="predicted"/>
<feature type="compositionally biased region" description="Low complexity" evidence="1">
    <location>
        <begin position="35"/>
        <end position="46"/>
    </location>
</feature>
<gene>
    <name evidence="2" type="ORF">OKA104_LOCUS53773</name>
</gene>
<accession>A0A820RM50</accession>
<dbReference type="AlphaFoldDB" id="A0A820RM50"/>
<sequence length="71" mass="7875">MTDEKVESRPSGPIFGSDIFEPIVISSDESESSPKKINSSSSSPTSFQKILNIDDKKLSVSSTKHYKQRKI</sequence>
<evidence type="ECO:0000313" key="3">
    <source>
        <dbReference type="Proteomes" id="UP000663881"/>
    </source>
</evidence>